<protein>
    <recommendedName>
        <fullName evidence="4">Lipoprotein</fullName>
    </recommendedName>
</protein>
<keyword evidence="3" id="KW-1185">Reference proteome</keyword>
<proteinExistence type="predicted"/>
<feature type="compositionally biased region" description="Polar residues" evidence="1">
    <location>
        <begin position="140"/>
        <end position="160"/>
    </location>
</feature>
<comment type="caution">
    <text evidence="2">The sequence shown here is derived from an EMBL/GenBank/DDBJ whole genome shotgun (WGS) entry which is preliminary data.</text>
</comment>
<evidence type="ECO:0000313" key="3">
    <source>
        <dbReference type="Proteomes" id="UP001172630"/>
    </source>
</evidence>
<evidence type="ECO:0000256" key="1">
    <source>
        <dbReference type="SAM" id="MobiDB-lite"/>
    </source>
</evidence>
<sequence>MRSEALFLSLIPGLLAGCAYGPTEVAKPTQITLRRAVNDVADTLQDLNAKYKNAPKIGMMVDDVTVKFEIAASATNTSDAELKLAAPLSAGGGNLGLTASDQNVAQANRGNTITINFKNIATADMSNGVYSLKPGVGQPKTTFGGSGTKVSSIKAPSTRSAEAGKPAPPPKGNVTVTTPDGKSTTYSIDEWCKRTNLCQFDIVPAGGN</sequence>
<gene>
    <name evidence="2" type="ORF">PY650_18700</name>
</gene>
<dbReference type="PROSITE" id="PS51257">
    <property type="entry name" value="PROKAR_LIPOPROTEIN"/>
    <property type="match status" value="1"/>
</dbReference>
<feature type="region of interest" description="Disordered" evidence="1">
    <location>
        <begin position="140"/>
        <end position="181"/>
    </location>
</feature>
<name>A0ABT7KGB7_9HYPH</name>
<evidence type="ECO:0008006" key="4">
    <source>
        <dbReference type="Google" id="ProtNLM"/>
    </source>
</evidence>
<dbReference type="Proteomes" id="UP001172630">
    <property type="component" value="Unassembled WGS sequence"/>
</dbReference>
<reference evidence="2" key="1">
    <citation type="submission" date="2023-06" db="EMBL/GenBank/DDBJ databases">
        <title>Phylogenetic Diversity of Rhizobium strains.</title>
        <authorList>
            <person name="Moura F.T."/>
            <person name="Helene L.C.F."/>
            <person name="Hungria M."/>
        </authorList>
    </citation>
    <scope>NUCLEOTIDE SEQUENCE</scope>
    <source>
        <strain evidence="2">CCGE524</strain>
    </source>
</reference>
<dbReference type="EMBL" id="JARFYN010000023">
    <property type="protein sequence ID" value="MDL2407653.1"/>
    <property type="molecule type" value="Genomic_DNA"/>
</dbReference>
<accession>A0ABT7KGB7</accession>
<evidence type="ECO:0000313" key="2">
    <source>
        <dbReference type="EMBL" id="MDL2407653.1"/>
    </source>
</evidence>
<dbReference type="RefSeq" id="WP_285880978.1">
    <property type="nucleotide sequence ID" value="NZ_JARFYN010000023.1"/>
</dbReference>
<organism evidence="2 3">
    <name type="scientific">Rhizobium calliandrae</name>
    <dbReference type="NCBI Taxonomy" id="1312182"/>
    <lineage>
        <taxon>Bacteria</taxon>
        <taxon>Pseudomonadati</taxon>
        <taxon>Pseudomonadota</taxon>
        <taxon>Alphaproteobacteria</taxon>
        <taxon>Hyphomicrobiales</taxon>
        <taxon>Rhizobiaceae</taxon>
        <taxon>Rhizobium/Agrobacterium group</taxon>
        <taxon>Rhizobium</taxon>
    </lineage>
</organism>